<dbReference type="Gene3D" id="1.10.287.130">
    <property type="match status" value="1"/>
</dbReference>
<dbReference type="InterPro" id="IPR001610">
    <property type="entry name" value="PAC"/>
</dbReference>
<dbReference type="SUPFAM" id="SSF55785">
    <property type="entry name" value="PYP-like sensor domain (PAS domain)"/>
    <property type="match status" value="2"/>
</dbReference>
<evidence type="ECO:0000313" key="15">
    <source>
        <dbReference type="EMBL" id="MER2494115.1"/>
    </source>
</evidence>
<dbReference type="SMART" id="SM00091">
    <property type="entry name" value="PAS"/>
    <property type="match status" value="2"/>
</dbReference>
<evidence type="ECO:0000259" key="12">
    <source>
        <dbReference type="PROSITE" id="PS50110"/>
    </source>
</evidence>
<dbReference type="Pfam" id="PF08447">
    <property type="entry name" value="PAS_3"/>
    <property type="match status" value="1"/>
</dbReference>
<dbReference type="SMART" id="SM00448">
    <property type="entry name" value="REC"/>
    <property type="match status" value="1"/>
</dbReference>
<evidence type="ECO:0000256" key="4">
    <source>
        <dbReference type="ARBA" id="ARBA00022679"/>
    </source>
</evidence>
<keyword evidence="7" id="KW-0067">ATP-binding</keyword>
<dbReference type="Gene3D" id="3.40.50.2300">
    <property type="match status" value="1"/>
</dbReference>
<dbReference type="InterPro" id="IPR000014">
    <property type="entry name" value="PAS"/>
</dbReference>
<sequence length="1102" mass="124888">MKQIGRWFFISFLLGAACLIAFAYAIQSHLTEYFQREKQQHLVAQVELAYSQVQDIVQQELAELSVWTEHPLVLEFAKHQLTLSQKNAGASPSLREMDYLAFLIENGVLVDSHYHNTFIFSASGKQLWQAESTYSTLHIEQAQKKMWLEQLSTGKPTALFLTEKVLSSIFFPVLYSVPIVENGVVIAILALELNQAQRLTMVLNAARLSGQGTVHIYNADRQVVLASQNADNLGERLPHQLALPTSDKKVTDQNELYLFASEWQEMRGFGISIDLPRQIVNRDLKKIQLGILVLVFFSFLVMLILIFVVNVSRERIRSKQASILKHQDRLMHVQALAHVACLEINNKNGEIEWFSGFEFLGDLYQQKNNNPKSLLKKLSEFEKRKILNTLLRVQKTQQQATAEVFYTHRGQHKYFSLKFFPQNIELRTSSTLILINDITEQKLQQKEALQAEIEYRDLILQSAHDGIVSVNSLGKVTLCNSASSNMLGFSKNEMLDLSLYRLIEEPSERSLAEYAPCIVAGRKKQPVSGQFWFRRKNGSIFPSECRVNPIIRNGEAVGAVYLFHDISEQLKFERELKEREQRFRRIIEGTSDATFEWDMLEDSLHWNARFWEILGYSYESAQKNSECSHLWQETVVKDDLEYFICAMQAHLVYNENFDVEFRARKADSDIIWLRARGQAIKENGRFIYMSGTISDISNIKAAERDKSVLEEQLRHAQKMEAIGQLTGGIAHDFNNILASVLGYAELVQDCIELERPEKIDSYVEQIIQSGERARDLIRQMMVFSRKDNQEVEAICLTKILNETLSMVRPLIPSTIDIQVSLNAECRIAANAIQLQQILMNLAINAKDAMPDKGKLFISTEFVEPAERLCSSCHNVFNQNMVKISVADTGSGIDTETLKRVFDPYFTTKGLGDGSGMGLSIVHGIVHQLGGHVQARSEIGGGSEFDLYFPIADLPTQDKVEILPLVNKRESAQTRIFIVDDEPSIVEFLTEKLIMNGYQVTGFMHSHAALEAIQQPDCECDILITDQTMPELKGVELVVKAKQAQPNIIAILMTGYSETLNEDVALNKGAYALISKPIDSSELLVLLAQSVAQSGKLQNEHIK</sequence>
<dbReference type="PROSITE" id="PS50110">
    <property type="entry name" value="RESPONSE_REGULATORY"/>
    <property type="match status" value="1"/>
</dbReference>
<dbReference type="InterPro" id="IPR005467">
    <property type="entry name" value="His_kinase_dom"/>
</dbReference>
<dbReference type="PANTHER" id="PTHR43065">
    <property type="entry name" value="SENSOR HISTIDINE KINASE"/>
    <property type="match status" value="1"/>
</dbReference>
<evidence type="ECO:0000256" key="10">
    <source>
        <dbReference type="SAM" id="Phobius"/>
    </source>
</evidence>
<dbReference type="SMART" id="SM00388">
    <property type="entry name" value="HisKA"/>
    <property type="match status" value="1"/>
</dbReference>
<dbReference type="NCBIfam" id="TIGR00229">
    <property type="entry name" value="sensory_box"/>
    <property type="match status" value="2"/>
</dbReference>
<dbReference type="Gene3D" id="3.30.565.10">
    <property type="entry name" value="Histidine kinase-like ATPase, C-terminal domain"/>
    <property type="match status" value="1"/>
</dbReference>
<dbReference type="InterPro" id="IPR013655">
    <property type="entry name" value="PAS_fold_3"/>
</dbReference>
<gene>
    <name evidence="15" type="ORF">ABS311_19745</name>
</gene>
<keyword evidence="5" id="KW-0547">Nucleotide-binding</keyword>
<name>A0ABV1RML4_9ALTE</name>
<organism evidence="15 16">
    <name type="scientific">Catenovulum sediminis</name>
    <dbReference type="NCBI Taxonomy" id="1740262"/>
    <lineage>
        <taxon>Bacteria</taxon>
        <taxon>Pseudomonadati</taxon>
        <taxon>Pseudomonadota</taxon>
        <taxon>Gammaproteobacteria</taxon>
        <taxon>Alteromonadales</taxon>
        <taxon>Alteromonadaceae</taxon>
        <taxon>Catenovulum</taxon>
    </lineage>
</organism>
<comment type="catalytic activity">
    <reaction evidence="1">
        <text>ATP + protein L-histidine = ADP + protein N-phospho-L-histidine.</text>
        <dbReference type="EC" id="2.7.13.3"/>
    </reaction>
</comment>
<evidence type="ECO:0000313" key="16">
    <source>
        <dbReference type="Proteomes" id="UP001467690"/>
    </source>
</evidence>
<dbReference type="InterPro" id="IPR003661">
    <property type="entry name" value="HisK_dim/P_dom"/>
</dbReference>
<evidence type="ECO:0000256" key="2">
    <source>
        <dbReference type="ARBA" id="ARBA00012438"/>
    </source>
</evidence>
<proteinExistence type="predicted"/>
<dbReference type="Pfam" id="PF00072">
    <property type="entry name" value="Response_reg"/>
    <property type="match status" value="1"/>
</dbReference>
<dbReference type="SUPFAM" id="SSF55874">
    <property type="entry name" value="ATPase domain of HSP90 chaperone/DNA topoisomerase II/histidine kinase"/>
    <property type="match status" value="1"/>
</dbReference>
<evidence type="ECO:0000256" key="1">
    <source>
        <dbReference type="ARBA" id="ARBA00000085"/>
    </source>
</evidence>
<protein>
    <recommendedName>
        <fullName evidence="2">histidine kinase</fullName>
        <ecNumber evidence="2">2.7.13.3</ecNumber>
    </recommendedName>
</protein>
<dbReference type="InterPro" id="IPR036097">
    <property type="entry name" value="HisK_dim/P_sf"/>
</dbReference>
<evidence type="ECO:0000256" key="9">
    <source>
        <dbReference type="PROSITE-ProRule" id="PRU00169"/>
    </source>
</evidence>
<dbReference type="PRINTS" id="PR00344">
    <property type="entry name" value="BCTRLSENSOR"/>
</dbReference>
<evidence type="ECO:0000256" key="8">
    <source>
        <dbReference type="ARBA" id="ARBA00023012"/>
    </source>
</evidence>
<dbReference type="CDD" id="cd00082">
    <property type="entry name" value="HisKA"/>
    <property type="match status" value="1"/>
</dbReference>
<dbReference type="SUPFAM" id="SSF52172">
    <property type="entry name" value="CheY-like"/>
    <property type="match status" value="1"/>
</dbReference>
<dbReference type="PANTHER" id="PTHR43065:SF46">
    <property type="entry name" value="C4-DICARBOXYLATE TRANSPORT SENSOR PROTEIN DCTB"/>
    <property type="match status" value="1"/>
</dbReference>
<evidence type="ECO:0000256" key="6">
    <source>
        <dbReference type="ARBA" id="ARBA00022777"/>
    </source>
</evidence>
<dbReference type="InterPro" id="IPR036890">
    <property type="entry name" value="HATPase_C_sf"/>
</dbReference>
<feature type="domain" description="PAS" evidence="13">
    <location>
        <begin position="459"/>
        <end position="522"/>
    </location>
</feature>
<dbReference type="PROSITE" id="PS50113">
    <property type="entry name" value="PAC"/>
    <property type="match status" value="1"/>
</dbReference>
<feature type="transmembrane region" description="Helical" evidence="10">
    <location>
        <begin position="169"/>
        <end position="191"/>
    </location>
</feature>
<feature type="domain" description="Histidine kinase" evidence="11">
    <location>
        <begin position="728"/>
        <end position="952"/>
    </location>
</feature>
<dbReference type="SMART" id="SM00086">
    <property type="entry name" value="PAC"/>
    <property type="match status" value="2"/>
</dbReference>
<reference evidence="15 16" key="1">
    <citation type="submission" date="2024-06" db="EMBL/GenBank/DDBJ databases">
        <authorList>
            <person name="Chen R.Y."/>
        </authorList>
    </citation>
    <scope>NUCLEOTIDE SEQUENCE [LARGE SCALE GENOMIC DNA]</scope>
    <source>
        <strain evidence="15 16">D2</strain>
    </source>
</reference>
<feature type="transmembrane region" description="Helical" evidence="10">
    <location>
        <begin position="287"/>
        <end position="309"/>
    </location>
</feature>
<dbReference type="InterPro" id="IPR011006">
    <property type="entry name" value="CheY-like_superfamily"/>
</dbReference>
<dbReference type="InterPro" id="IPR000700">
    <property type="entry name" value="PAS-assoc_C"/>
</dbReference>
<evidence type="ECO:0000259" key="14">
    <source>
        <dbReference type="PROSITE" id="PS50113"/>
    </source>
</evidence>
<dbReference type="InterPro" id="IPR003594">
    <property type="entry name" value="HATPase_dom"/>
</dbReference>
<feature type="domain" description="PAC" evidence="14">
    <location>
        <begin position="657"/>
        <end position="708"/>
    </location>
</feature>
<dbReference type="PROSITE" id="PS50112">
    <property type="entry name" value="PAS"/>
    <property type="match status" value="2"/>
</dbReference>
<feature type="domain" description="PAS" evidence="13">
    <location>
        <begin position="579"/>
        <end position="620"/>
    </location>
</feature>
<comment type="caution">
    <text evidence="15">The sequence shown here is derived from an EMBL/GenBank/DDBJ whole genome shotgun (WGS) entry which is preliminary data.</text>
</comment>
<dbReference type="SMART" id="SM00387">
    <property type="entry name" value="HATPase_c"/>
    <property type="match status" value="1"/>
</dbReference>
<feature type="domain" description="Response regulatory" evidence="12">
    <location>
        <begin position="974"/>
        <end position="1090"/>
    </location>
</feature>
<dbReference type="InterPro" id="IPR004358">
    <property type="entry name" value="Sig_transdc_His_kin-like_C"/>
</dbReference>
<dbReference type="Gene3D" id="3.30.450.20">
    <property type="entry name" value="PAS domain"/>
    <property type="match status" value="2"/>
</dbReference>
<dbReference type="Pfam" id="PF02518">
    <property type="entry name" value="HATPase_c"/>
    <property type="match status" value="1"/>
</dbReference>
<keyword evidence="3 9" id="KW-0597">Phosphoprotein</keyword>
<dbReference type="Pfam" id="PF00512">
    <property type="entry name" value="HisKA"/>
    <property type="match status" value="1"/>
</dbReference>
<keyword evidence="10" id="KW-1133">Transmembrane helix</keyword>
<dbReference type="InterPro" id="IPR001789">
    <property type="entry name" value="Sig_transdc_resp-reg_receiver"/>
</dbReference>
<evidence type="ECO:0000259" key="13">
    <source>
        <dbReference type="PROSITE" id="PS50112"/>
    </source>
</evidence>
<keyword evidence="10" id="KW-0472">Membrane</keyword>
<dbReference type="SUPFAM" id="SSF47384">
    <property type="entry name" value="Homodimeric domain of signal transducing histidine kinase"/>
    <property type="match status" value="1"/>
</dbReference>
<evidence type="ECO:0000256" key="7">
    <source>
        <dbReference type="ARBA" id="ARBA00022840"/>
    </source>
</evidence>
<dbReference type="EC" id="2.7.13.3" evidence="2"/>
<dbReference type="PROSITE" id="PS51257">
    <property type="entry name" value="PROKAR_LIPOPROTEIN"/>
    <property type="match status" value="1"/>
</dbReference>
<dbReference type="CDD" id="cd00130">
    <property type="entry name" value="PAS"/>
    <property type="match status" value="2"/>
</dbReference>
<keyword evidence="6" id="KW-0418">Kinase</keyword>
<evidence type="ECO:0000259" key="11">
    <source>
        <dbReference type="PROSITE" id="PS50109"/>
    </source>
</evidence>
<evidence type="ECO:0000256" key="5">
    <source>
        <dbReference type="ARBA" id="ARBA00022741"/>
    </source>
</evidence>
<accession>A0ABV1RML4</accession>
<keyword evidence="8" id="KW-0902">Two-component regulatory system</keyword>
<evidence type="ECO:0000256" key="3">
    <source>
        <dbReference type="ARBA" id="ARBA00022553"/>
    </source>
</evidence>
<keyword evidence="10" id="KW-0812">Transmembrane</keyword>
<dbReference type="InterPro" id="IPR035965">
    <property type="entry name" value="PAS-like_dom_sf"/>
</dbReference>
<dbReference type="PROSITE" id="PS50109">
    <property type="entry name" value="HIS_KIN"/>
    <property type="match status" value="1"/>
</dbReference>
<dbReference type="Proteomes" id="UP001467690">
    <property type="component" value="Unassembled WGS sequence"/>
</dbReference>
<dbReference type="RefSeq" id="WP_350403140.1">
    <property type="nucleotide sequence ID" value="NZ_JBELOE010000284.1"/>
</dbReference>
<keyword evidence="4" id="KW-0808">Transferase</keyword>
<dbReference type="Pfam" id="PF13426">
    <property type="entry name" value="PAS_9"/>
    <property type="match status" value="1"/>
</dbReference>
<feature type="modified residue" description="4-aspartylphosphate" evidence="9">
    <location>
        <position position="1025"/>
    </location>
</feature>
<keyword evidence="16" id="KW-1185">Reference proteome</keyword>
<dbReference type="EMBL" id="JBELOE010000284">
    <property type="protein sequence ID" value="MER2494115.1"/>
    <property type="molecule type" value="Genomic_DNA"/>
</dbReference>